<dbReference type="HOGENOM" id="CLU_030571_5_3_6"/>
<dbReference type="InterPro" id="IPR036866">
    <property type="entry name" value="RibonucZ/Hydroxyglut_hydro"/>
</dbReference>
<dbReference type="PANTHER" id="PTHR46233:SF3">
    <property type="entry name" value="HYDROXYACYLGLUTATHIONE HYDROLASE GLOC"/>
    <property type="match status" value="1"/>
</dbReference>
<reference evidence="6 7" key="1">
    <citation type="submission" date="2013-05" db="EMBL/GenBank/DDBJ databases">
        <title>Complete genome sequence of the lipase-producing bacterium Photobacterium gaetbulicola Gung47.</title>
        <authorList>
            <person name="Kim Y.-O."/>
        </authorList>
    </citation>
    <scope>NUCLEOTIDE SEQUENCE [LARGE SCALE GENOMIC DNA]</scope>
    <source>
        <strain evidence="6 7">Gung47</strain>
    </source>
</reference>
<keyword evidence="7" id="KW-1185">Reference proteome</keyword>
<name>A0A0C5WEX3_9GAMM</name>
<dbReference type="OrthoDB" id="9802248at2"/>
<evidence type="ECO:0000313" key="6">
    <source>
        <dbReference type="EMBL" id="AJR05688.1"/>
    </source>
</evidence>
<dbReference type="STRING" id="658445.H744_1c0663"/>
<keyword evidence="2" id="KW-0479">Metal-binding</keyword>
<feature type="domain" description="Metallo-beta-lactamase" evidence="5">
    <location>
        <begin position="14"/>
        <end position="183"/>
    </location>
</feature>
<dbReference type="SMART" id="SM00849">
    <property type="entry name" value="Lactamase_B"/>
    <property type="match status" value="1"/>
</dbReference>
<dbReference type="Proteomes" id="UP000032303">
    <property type="component" value="Chromosome 1"/>
</dbReference>
<proteinExistence type="predicted"/>
<dbReference type="GO" id="GO:0016787">
    <property type="term" value="F:hydrolase activity"/>
    <property type="evidence" value="ECO:0007669"/>
    <property type="project" value="UniProtKB-KW"/>
</dbReference>
<dbReference type="PANTHER" id="PTHR46233">
    <property type="entry name" value="HYDROXYACYLGLUTATHIONE HYDROLASE GLOC"/>
    <property type="match status" value="1"/>
</dbReference>
<evidence type="ECO:0000256" key="1">
    <source>
        <dbReference type="ARBA" id="ARBA00001947"/>
    </source>
</evidence>
<sequence length="227" mass="26019">MFLEVIKAIKGQFINYCYLIIDKKQKIAIAVDPVWDEKVFKQYLEFHDVRLAAILLTHHHLDHSSLSDQLARKHNVPVFMSKKEAEYYNFSCYGLLPLERDSDFTIGSTKVEFINTPGHTFGSLCYLINIPFVNQSWLFSGDTLFAEGCGVCIERGSSPEQLFDSLQKLKEICTESTKVYPGHSFGLDVGQAYKVVQDNNLYMSITDKSVFVQFRRKSDVKNAFNFV</sequence>
<evidence type="ECO:0000259" key="5">
    <source>
        <dbReference type="SMART" id="SM00849"/>
    </source>
</evidence>
<evidence type="ECO:0000256" key="2">
    <source>
        <dbReference type="ARBA" id="ARBA00022723"/>
    </source>
</evidence>
<dbReference type="Gene3D" id="3.60.15.10">
    <property type="entry name" value="Ribonuclease Z/Hydroxyacylglutathione hydrolase-like"/>
    <property type="match status" value="1"/>
</dbReference>
<dbReference type="Pfam" id="PF00753">
    <property type="entry name" value="Lactamase_B"/>
    <property type="match status" value="1"/>
</dbReference>
<organism evidence="6 7">
    <name type="scientific">Photobacterium gaetbulicola Gung47</name>
    <dbReference type="NCBI Taxonomy" id="658445"/>
    <lineage>
        <taxon>Bacteria</taxon>
        <taxon>Pseudomonadati</taxon>
        <taxon>Pseudomonadota</taxon>
        <taxon>Gammaproteobacteria</taxon>
        <taxon>Vibrionales</taxon>
        <taxon>Vibrionaceae</taxon>
        <taxon>Photobacterium</taxon>
    </lineage>
</organism>
<comment type="cofactor">
    <cofactor evidence="1">
        <name>Zn(2+)</name>
        <dbReference type="ChEBI" id="CHEBI:29105"/>
    </cofactor>
</comment>
<protein>
    <submittedName>
        <fullName evidence="6">Putative BaeB</fullName>
    </submittedName>
</protein>
<dbReference type="InterPro" id="IPR051453">
    <property type="entry name" value="MBL_Glyoxalase_II"/>
</dbReference>
<dbReference type="SUPFAM" id="SSF56281">
    <property type="entry name" value="Metallo-hydrolase/oxidoreductase"/>
    <property type="match status" value="1"/>
</dbReference>
<keyword evidence="3" id="KW-0378">Hydrolase</keyword>
<gene>
    <name evidence="6" type="ORF">H744_1c0663</name>
</gene>
<dbReference type="AlphaFoldDB" id="A0A0C5WEX3"/>
<evidence type="ECO:0000256" key="4">
    <source>
        <dbReference type="ARBA" id="ARBA00022833"/>
    </source>
</evidence>
<keyword evidence="4" id="KW-0862">Zinc</keyword>
<dbReference type="InterPro" id="IPR001279">
    <property type="entry name" value="Metallo-B-lactamas"/>
</dbReference>
<dbReference type="CDD" id="cd16275">
    <property type="entry name" value="BaeB-like_MBL-fold"/>
    <property type="match status" value="1"/>
</dbReference>
<evidence type="ECO:0000313" key="7">
    <source>
        <dbReference type="Proteomes" id="UP000032303"/>
    </source>
</evidence>
<dbReference type="KEGG" id="pgb:H744_1c0663"/>
<dbReference type="PATRIC" id="fig|658445.3.peg.718"/>
<accession>A0A0C5WEX3</accession>
<dbReference type="EMBL" id="CP005973">
    <property type="protein sequence ID" value="AJR05688.1"/>
    <property type="molecule type" value="Genomic_DNA"/>
</dbReference>
<dbReference type="GO" id="GO:0046872">
    <property type="term" value="F:metal ion binding"/>
    <property type="evidence" value="ECO:0007669"/>
    <property type="project" value="UniProtKB-KW"/>
</dbReference>
<evidence type="ECO:0000256" key="3">
    <source>
        <dbReference type="ARBA" id="ARBA00022801"/>
    </source>
</evidence>